<dbReference type="RefSeq" id="WP_045175491.1">
    <property type="nucleotide sequence ID" value="NZ_CP139957.1"/>
</dbReference>
<dbReference type="SUPFAM" id="SSF53756">
    <property type="entry name" value="UDP-Glycosyltransferase/glycogen phosphorylase"/>
    <property type="match status" value="1"/>
</dbReference>
<dbReference type="Pfam" id="PF07388">
    <property type="entry name" value="A-2_8-polyST"/>
    <property type="match status" value="1"/>
</dbReference>
<proteinExistence type="predicted"/>
<gene>
    <name evidence="1" type="ORF">SOJ16_002067</name>
</gene>
<protein>
    <submittedName>
        <fullName evidence="1">Polysialyltransferase family glycosyltransferase</fullName>
    </submittedName>
</protein>
<keyword evidence="2" id="KW-1185">Reference proteome</keyword>
<organism evidence="1 2">
    <name type="scientific">Anaerocellum danielii</name>
    <dbReference type="NCBI Taxonomy" id="1387557"/>
    <lineage>
        <taxon>Bacteria</taxon>
        <taxon>Bacillati</taxon>
        <taxon>Bacillota</taxon>
        <taxon>Bacillota incertae sedis</taxon>
        <taxon>Caldicellulosiruptorales</taxon>
        <taxon>Caldicellulosiruptoraceae</taxon>
        <taxon>Anaerocellum</taxon>
    </lineage>
</organism>
<dbReference type="EMBL" id="CP139957">
    <property type="protein sequence ID" value="WPX08201.1"/>
    <property type="molecule type" value="Genomic_DNA"/>
</dbReference>
<evidence type="ECO:0000313" key="1">
    <source>
        <dbReference type="EMBL" id="WPX08201.1"/>
    </source>
</evidence>
<dbReference type="Proteomes" id="UP001322744">
    <property type="component" value="Chromosome"/>
</dbReference>
<sequence length="300" mass="35070">MKLLFVFLNHPAGVEFFRGIYREKDRIPASITTGTTSEVIERLFQENDIKTHRFETEEKLLEFLETTKPHIVMVDGAVNATCHRVTETAKQLGLLTVGMLDFFGGYRKRFAIEPDYIIVPNEFIRQEMLKEGFKEEKLLPFGNPFFGEMLTYTPVFRKEFEKYIEKGKKNVLFVSQCFKEDGYKITQEEIFAKYILSRADSNTNIIVKPHPREDASWLSKYPVKVFSEAKNSYVYDFINYCDLVVGVNSTLLYVCYIRGIPFEPVKVEGLLEIDYTNPLIKPYRQPVEKIIEFLRQVLEK</sequence>
<evidence type="ECO:0000313" key="2">
    <source>
        <dbReference type="Proteomes" id="UP001322744"/>
    </source>
</evidence>
<dbReference type="InterPro" id="IPR010866">
    <property type="entry name" value="A-2_8-polyST"/>
</dbReference>
<reference evidence="1 2" key="1">
    <citation type="submission" date="2023-12" db="EMBL/GenBank/DDBJ databases">
        <authorList>
            <person name="Manesh M.J.H."/>
            <person name="Bing R.G."/>
            <person name="Willard D.J."/>
            <person name="Kelly R.M."/>
        </authorList>
    </citation>
    <scope>NUCLEOTIDE SEQUENCE [LARGE SCALE GENOMIC DNA]</scope>
    <source>
        <strain evidence="1 2">DSM 8977</strain>
    </source>
</reference>
<accession>A0ABZ0TXM9</accession>
<name>A0ABZ0TXM9_9FIRM</name>